<evidence type="ECO:0000256" key="4">
    <source>
        <dbReference type="ARBA" id="ARBA00022840"/>
    </source>
</evidence>
<dbReference type="Proteomes" id="UP000094291">
    <property type="component" value="Unassembled WGS sequence"/>
</dbReference>
<accession>A0A1E2VAY7</accession>
<comment type="caution">
    <text evidence="8">The sequence shown here is derived from an EMBL/GenBank/DDBJ whole genome shotgun (WGS) entry which is preliminary data.</text>
</comment>
<evidence type="ECO:0000256" key="2">
    <source>
        <dbReference type="ARBA" id="ARBA00022741"/>
    </source>
</evidence>
<dbReference type="GO" id="GO:0005524">
    <property type="term" value="F:ATP binding"/>
    <property type="evidence" value="ECO:0007669"/>
    <property type="project" value="UniProtKB-KW"/>
</dbReference>
<dbReference type="PANTHER" id="PTHR43499">
    <property type="entry name" value="ABC TRANSPORTER I FAMILY MEMBER 1"/>
    <property type="match status" value="1"/>
</dbReference>
<dbReference type="RefSeq" id="WP_068999005.1">
    <property type="nucleotide sequence ID" value="NZ_MDTQ01000001.1"/>
</dbReference>
<keyword evidence="4" id="KW-0067">ATP-binding</keyword>
<dbReference type="EMBL" id="MDTQ01000001">
    <property type="protein sequence ID" value="ODC04134.1"/>
    <property type="molecule type" value="Genomic_DNA"/>
</dbReference>
<evidence type="ECO:0000313" key="8">
    <source>
        <dbReference type="EMBL" id="ODC04134.1"/>
    </source>
</evidence>
<dbReference type="InterPro" id="IPR003593">
    <property type="entry name" value="AAA+_ATPase"/>
</dbReference>
<evidence type="ECO:0000313" key="9">
    <source>
        <dbReference type="Proteomes" id="UP000094291"/>
    </source>
</evidence>
<dbReference type="GO" id="GO:0022857">
    <property type="term" value="F:transmembrane transporter activity"/>
    <property type="evidence" value="ECO:0007669"/>
    <property type="project" value="InterPro"/>
</dbReference>
<dbReference type="PANTHER" id="PTHR43499:SF1">
    <property type="entry name" value="ABC TRANSPORTER I FAMILY MEMBER 1"/>
    <property type="match status" value="1"/>
</dbReference>
<gene>
    <name evidence="8" type="ORF">BFW38_11960</name>
</gene>
<keyword evidence="1" id="KW-0813">Transport</keyword>
<keyword evidence="2" id="KW-0547">Nucleotide-binding</keyword>
<evidence type="ECO:0000256" key="3">
    <source>
        <dbReference type="ARBA" id="ARBA00022748"/>
    </source>
</evidence>
<keyword evidence="6" id="KW-0472">Membrane</keyword>
<evidence type="ECO:0000256" key="1">
    <source>
        <dbReference type="ARBA" id="ARBA00022448"/>
    </source>
</evidence>
<dbReference type="GO" id="GO:0016887">
    <property type="term" value="F:ATP hydrolysis activity"/>
    <property type="evidence" value="ECO:0007669"/>
    <property type="project" value="InterPro"/>
</dbReference>
<keyword evidence="5" id="KW-1278">Translocase</keyword>
<keyword evidence="3" id="KW-0201">Cytochrome c-type biogenesis</keyword>
<dbReference type="SMART" id="SM00382">
    <property type="entry name" value="AAA"/>
    <property type="match status" value="1"/>
</dbReference>
<dbReference type="PROSITE" id="PS50893">
    <property type="entry name" value="ABC_TRANSPORTER_2"/>
    <property type="match status" value="1"/>
</dbReference>
<dbReference type="GO" id="GO:0017004">
    <property type="term" value="P:cytochrome complex assembly"/>
    <property type="evidence" value="ECO:0007669"/>
    <property type="project" value="UniProtKB-KW"/>
</dbReference>
<dbReference type="Gene3D" id="3.40.50.300">
    <property type="entry name" value="P-loop containing nucleotide triphosphate hydrolases"/>
    <property type="match status" value="1"/>
</dbReference>
<dbReference type="InterPro" id="IPR003439">
    <property type="entry name" value="ABC_transporter-like_ATP-bd"/>
</dbReference>
<dbReference type="PROSITE" id="PS00211">
    <property type="entry name" value="ABC_TRANSPORTER_1"/>
    <property type="match status" value="1"/>
</dbReference>
<reference evidence="8 9" key="1">
    <citation type="submission" date="2016-08" db="EMBL/GenBank/DDBJ databases">
        <authorList>
            <person name="Seilhamer J.J."/>
        </authorList>
    </citation>
    <scope>NUCLEOTIDE SEQUENCE [LARGE SCALE GENOMIC DNA]</scope>
    <source>
        <strain evidence="8 9">PH27A</strain>
    </source>
</reference>
<dbReference type="InterPro" id="IPR005895">
    <property type="entry name" value="ABC_transptr_haem_export_CcmA"/>
</dbReference>
<keyword evidence="9" id="KW-1185">Reference proteome</keyword>
<dbReference type="OrthoDB" id="9800654at2"/>
<organism evidence="8 9">
    <name type="scientific">Terasakiispira papahanaumokuakeensis</name>
    <dbReference type="NCBI Taxonomy" id="197479"/>
    <lineage>
        <taxon>Bacteria</taxon>
        <taxon>Pseudomonadati</taxon>
        <taxon>Pseudomonadota</taxon>
        <taxon>Gammaproteobacteria</taxon>
        <taxon>Oceanospirillales</taxon>
        <taxon>Terasakiispira</taxon>
    </lineage>
</organism>
<dbReference type="AlphaFoldDB" id="A0A1E2VAY7"/>
<dbReference type="Pfam" id="PF00005">
    <property type="entry name" value="ABC_tran"/>
    <property type="match status" value="1"/>
</dbReference>
<proteinExistence type="predicted"/>
<dbReference type="InterPro" id="IPR017871">
    <property type="entry name" value="ABC_transporter-like_CS"/>
</dbReference>
<evidence type="ECO:0000256" key="6">
    <source>
        <dbReference type="ARBA" id="ARBA00023136"/>
    </source>
</evidence>
<dbReference type="NCBIfam" id="TIGR01189">
    <property type="entry name" value="ccmA"/>
    <property type="match status" value="1"/>
</dbReference>
<dbReference type="NCBIfam" id="NF010061">
    <property type="entry name" value="PRK13538.1"/>
    <property type="match status" value="1"/>
</dbReference>
<dbReference type="SUPFAM" id="SSF52540">
    <property type="entry name" value="P-loop containing nucleoside triphosphate hydrolases"/>
    <property type="match status" value="1"/>
</dbReference>
<dbReference type="InterPro" id="IPR027417">
    <property type="entry name" value="P-loop_NTPase"/>
</dbReference>
<sequence length="219" mass="24008">MTATSYAPFSLTAEALVCQRHTQRLLQGVNLSVGNGDLVQVVGPNGVGKTTLLRVLAGLLPHDEGQLCWQGEPLSQQRLAFNQHLLFLGHLSGVKHELTALENLDWLMQLEGGCDEPRLVEALQRVGLAGYEDHLCQQLSAGQQRRVALARLLLTERPLWILDEPLTAIDQAGVQALEQLFQLHAARGGAVILTSHHALQSLTSLRQVEIMPPEDMLDV</sequence>
<dbReference type="STRING" id="197479.BFW38_11960"/>
<feature type="domain" description="ABC transporter" evidence="7">
    <location>
        <begin position="11"/>
        <end position="219"/>
    </location>
</feature>
<protein>
    <recommendedName>
        <fullName evidence="7">ABC transporter domain-containing protein</fullName>
    </recommendedName>
</protein>
<evidence type="ECO:0000259" key="7">
    <source>
        <dbReference type="PROSITE" id="PS50893"/>
    </source>
</evidence>
<name>A0A1E2VAY7_9GAMM</name>
<evidence type="ECO:0000256" key="5">
    <source>
        <dbReference type="ARBA" id="ARBA00022967"/>
    </source>
</evidence>